<name>A0ABY3RID1_9BRAD</name>
<evidence type="ECO:0000259" key="3">
    <source>
        <dbReference type="Pfam" id="PF00210"/>
    </source>
</evidence>
<proteinExistence type="inferred from homology"/>
<dbReference type="CDD" id="cd01043">
    <property type="entry name" value="DPS"/>
    <property type="match status" value="1"/>
</dbReference>
<dbReference type="PANTHER" id="PTHR42932">
    <property type="entry name" value="GENERAL STRESS PROTEIN 20U"/>
    <property type="match status" value="1"/>
</dbReference>
<organism evidence="4 5">
    <name type="scientific">Bradyrhizobium ontarionense</name>
    <dbReference type="NCBI Taxonomy" id="2898149"/>
    <lineage>
        <taxon>Bacteria</taxon>
        <taxon>Pseudomonadati</taxon>
        <taxon>Pseudomonadota</taxon>
        <taxon>Alphaproteobacteria</taxon>
        <taxon>Hyphomicrobiales</taxon>
        <taxon>Nitrobacteraceae</taxon>
        <taxon>Bradyrhizobium</taxon>
    </lineage>
</organism>
<dbReference type="Proteomes" id="UP001431010">
    <property type="component" value="Chromosome"/>
</dbReference>
<accession>A0ABY3RID1</accession>
<evidence type="ECO:0000256" key="2">
    <source>
        <dbReference type="RuleBase" id="RU003875"/>
    </source>
</evidence>
<gene>
    <name evidence="4" type="ORF">LQG66_13085</name>
</gene>
<dbReference type="RefSeq" id="WP_231326628.1">
    <property type="nucleotide sequence ID" value="NZ_CP088156.1"/>
</dbReference>
<evidence type="ECO:0000313" key="4">
    <source>
        <dbReference type="EMBL" id="UFZ07175.1"/>
    </source>
</evidence>
<dbReference type="InterPro" id="IPR002177">
    <property type="entry name" value="DPS_DNA-bd"/>
</dbReference>
<dbReference type="Gene3D" id="1.20.1260.10">
    <property type="match status" value="1"/>
</dbReference>
<evidence type="ECO:0000256" key="1">
    <source>
        <dbReference type="ARBA" id="ARBA00009497"/>
    </source>
</evidence>
<feature type="domain" description="Ferritin/DPS" evidence="3">
    <location>
        <begin position="31"/>
        <end position="164"/>
    </location>
</feature>
<dbReference type="PIRSF" id="PIRSF005900">
    <property type="entry name" value="Dps"/>
    <property type="match status" value="1"/>
</dbReference>
<dbReference type="InterPro" id="IPR009078">
    <property type="entry name" value="Ferritin-like_SF"/>
</dbReference>
<protein>
    <submittedName>
        <fullName evidence="4">DNA starvation/stationary phase protection protein</fullName>
    </submittedName>
</protein>
<dbReference type="InterPro" id="IPR012347">
    <property type="entry name" value="Ferritin-like"/>
</dbReference>
<dbReference type="InterPro" id="IPR008331">
    <property type="entry name" value="Ferritin_DPS_dom"/>
</dbReference>
<keyword evidence="5" id="KW-1185">Reference proteome</keyword>
<reference evidence="4" key="1">
    <citation type="journal article" date="2024" name="Antonie Van Leeuwenhoek">
        <title>Bradyrhizobium ontarionense sp. nov., a novel bacterial symbiont isolated from Aeschynomene indica (Indian jointvetch), harbours photosynthesis, nitrogen fixation and nitrous oxide (N2O) reductase genes.</title>
        <authorList>
            <person name="Bromfield E.S.P."/>
            <person name="Cloutier S."/>
        </authorList>
    </citation>
    <scope>NUCLEOTIDE SEQUENCE</scope>
    <source>
        <strain evidence="4">A19</strain>
    </source>
</reference>
<dbReference type="SUPFAM" id="SSF47240">
    <property type="entry name" value="Ferritin-like"/>
    <property type="match status" value="1"/>
</dbReference>
<dbReference type="PANTHER" id="PTHR42932:SF3">
    <property type="entry name" value="DNA PROTECTION DURING STARVATION PROTEIN"/>
    <property type="match status" value="1"/>
</dbReference>
<dbReference type="PRINTS" id="PR01346">
    <property type="entry name" value="HELNAPAPROT"/>
</dbReference>
<evidence type="ECO:0000313" key="5">
    <source>
        <dbReference type="Proteomes" id="UP001431010"/>
    </source>
</evidence>
<comment type="similarity">
    <text evidence="1 2">Belongs to the Dps family.</text>
</comment>
<sequence length="176" mass="19631">MDVVETNKRQAAPLHTPSGLGANAVRDVSGALTALLADMLALYLKTKNFHWHASGPHFREDHLMLDDQSAQILATTDAIAERVRKVGGTTIRSIGHVSRLQRVLDNDAEYVTPLDMLAELRDDNMQLIARMRETHQLCEESRDVASASLLEPWIDEAEGRVWFLFESSRRSHSSAG</sequence>
<dbReference type="Pfam" id="PF00210">
    <property type="entry name" value="Ferritin"/>
    <property type="match status" value="1"/>
</dbReference>
<dbReference type="EMBL" id="CP088156">
    <property type="protein sequence ID" value="UFZ07175.1"/>
    <property type="molecule type" value="Genomic_DNA"/>
</dbReference>